<dbReference type="Pfam" id="PF05685">
    <property type="entry name" value="Uma2"/>
    <property type="match status" value="1"/>
</dbReference>
<gene>
    <name evidence="2" type="ORF">CKO31_08515</name>
</gene>
<dbReference type="InterPro" id="IPR008538">
    <property type="entry name" value="Uma2"/>
</dbReference>
<dbReference type="Proteomes" id="UP000748752">
    <property type="component" value="Unassembled WGS sequence"/>
</dbReference>
<feature type="domain" description="Putative restriction endonuclease" evidence="1">
    <location>
        <begin position="10"/>
        <end position="175"/>
    </location>
</feature>
<dbReference type="PANTHER" id="PTHR34107">
    <property type="entry name" value="SLL0198 PROTEIN-RELATED"/>
    <property type="match status" value="1"/>
</dbReference>
<dbReference type="EMBL" id="NRRV01000016">
    <property type="protein sequence ID" value="MBK1630784.1"/>
    <property type="molecule type" value="Genomic_DNA"/>
</dbReference>
<proteinExistence type="predicted"/>
<dbReference type="Gene3D" id="3.90.1570.10">
    <property type="entry name" value="tt1808, chain A"/>
    <property type="match status" value="1"/>
</dbReference>
<evidence type="ECO:0000313" key="3">
    <source>
        <dbReference type="Proteomes" id="UP000748752"/>
    </source>
</evidence>
<dbReference type="CDD" id="cd06260">
    <property type="entry name" value="DUF820-like"/>
    <property type="match status" value="1"/>
</dbReference>
<reference evidence="2 3" key="1">
    <citation type="journal article" date="2020" name="Microorganisms">
        <title>Osmotic Adaptation and Compatible Solute Biosynthesis of Phototrophic Bacteria as Revealed from Genome Analyses.</title>
        <authorList>
            <person name="Imhoff J.F."/>
            <person name="Rahn T."/>
            <person name="Kunzel S."/>
            <person name="Keller A."/>
            <person name="Neulinger S.C."/>
        </authorList>
    </citation>
    <scope>NUCLEOTIDE SEQUENCE [LARGE SCALE GENOMIC DNA]</scope>
    <source>
        <strain evidence="2 3">DSM 6210</strain>
    </source>
</reference>
<dbReference type="RefSeq" id="WP_200235995.1">
    <property type="nucleotide sequence ID" value="NZ_NRRV01000016.1"/>
</dbReference>
<protein>
    <recommendedName>
        <fullName evidence="1">Putative restriction endonuclease domain-containing protein</fullName>
    </recommendedName>
</protein>
<organism evidence="2 3">
    <name type="scientific">Thiohalocapsa halophila</name>
    <dbReference type="NCBI Taxonomy" id="69359"/>
    <lineage>
        <taxon>Bacteria</taxon>
        <taxon>Pseudomonadati</taxon>
        <taxon>Pseudomonadota</taxon>
        <taxon>Gammaproteobacteria</taxon>
        <taxon>Chromatiales</taxon>
        <taxon>Chromatiaceae</taxon>
        <taxon>Thiohalocapsa</taxon>
    </lineage>
</organism>
<comment type="caution">
    <text evidence="2">The sequence shown here is derived from an EMBL/GenBank/DDBJ whole genome shotgun (WGS) entry which is preliminary data.</text>
</comment>
<dbReference type="InterPro" id="IPR012296">
    <property type="entry name" value="Nuclease_put_TT1808"/>
</dbReference>
<sequence length="182" mass="20533">MEALKLKTLDDLLSHPEEDVELIGGEIVRRPMTRARHAQAQSQASRHLGPFAGGADPGGWWILTDVSVAYEPHECPRHDLAGWRRERLPRLPDGIIDLPPDWVCEIVSPGHEKKDTLAMPLLLRRHRVPFYWLIWPEDNALVAHALEGGEWRVIATLKDAERARVPPFEAVELDLADMLGGE</sequence>
<accession>A0ABS1CFW0</accession>
<dbReference type="InterPro" id="IPR011335">
    <property type="entry name" value="Restrct_endonuc-II-like"/>
</dbReference>
<name>A0ABS1CFW0_9GAMM</name>
<evidence type="ECO:0000259" key="1">
    <source>
        <dbReference type="Pfam" id="PF05685"/>
    </source>
</evidence>
<dbReference type="PANTHER" id="PTHR34107:SF4">
    <property type="entry name" value="SLL1222 PROTEIN"/>
    <property type="match status" value="1"/>
</dbReference>
<dbReference type="SUPFAM" id="SSF52980">
    <property type="entry name" value="Restriction endonuclease-like"/>
    <property type="match status" value="1"/>
</dbReference>
<keyword evidence="3" id="KW-1185">Reference proteome</keyword>
<evidence type="ECO:0000313" key="2">
    <source>
        <dbReference type="EMBL" id="MBK1630784.1"/>
    </source>
</evidence>